<dbReference type="AlphaFoldDB" id="A0A1Q9QVQ0"/>
<proteinExistence type="predicted"/>
<sequence>MMKEEELHSRQFPVHEDMRMQQRVWTFERIGWYALVLIVLLALAGVLGNGPLSNAEAVSADGNLRVQYQRLSRSGTVDDLRITVRGAAGKPVTLVLDGTLLREASIETMQPEPQSSMSRGQALLLQLGTSEDGVATLYLTVRSEYVGTLQGLVEAGPGTSVSFSTFLFP</sequence>
<keyword evidence="1" id="KW-0812">Transmembrane</keyword>
<name>A0A1Q9QVQ0_PSEPU</name>
<feature type="transmembrane region" description="Helical" evidence="1">
    <location>
        <begin position="30"/>
        <end position="48"/>
    </location>
</feature>
<evidence type="ECO:0000313" key="3">
    <source>
        <dbReference type="Proteomes" id="UP000186736"/>
    </source>
</evidence>
<reference evidence="2 3" key="1">
    <citation type="submission" date="2016-10" db="EMBL/GenBank/DDBJ databases">
        <title>Genome Sequence of Pseudomonas putida GM4FR.</title>
        <authorList>
            <person name="Poehlein A."/>
            <person name="Wemheuer F."/>
            <person name="Hollensteiner J."/>
            <person name="Wemheuer B."/>
        </authorList>
    </citation>
    <scope>NUCLEOTIDE SEQUENCE [LARGE SCALE GENOMIC DNA]</scope>
    <source>
        <strain evidence="2 3">GM4FR</strain>
    </source>
</reference>
<evidence type="ECO:0000256" key="1">
    <source>
        <dbReference type="SAM" id="Phobius"/>
    </source>
</evidence>
<gene>
    <name evidence="2" type="ORF">PSEMO_57430</name>
</gene>
<dbReference type="Proteomes" id="UP000186736">
    <property type="component" value="Unassembled WGS sequence"/>
</dbReference>
<accession>A0A1Q9QVQ0</accession>
<dbReference type="EMBL" id="MKZO01000073">
    <property type="protein sequence ID" value="OLS59234.1"/>
    <property type="molecule type" value="Genomic_DNA"/>
</dbReference>
<protein>
    <submittedName>
        <fullName evidence="2">Uncharacterized protein</fullName>
    </submittedName>
</protein>
<comment type="caution">
    <text evidence="2">The sequence shown here is derived from an EMBL/GenBank/DDBJ whole genome shotgun (WGS) entry which is preliminary data.</text>
</comment>
<evidence type="ECO:0000313" key="2">
    <source>
        <dbReference type="EMBL" id="OLS59234.1"/>
    </source>
</evidence>
<organism evidence="2 3">
    <name type="scientific">Pseudomonas putida</name>
    <name type="common">Arthrobacter siderocapsulatus</name>
    <dbReference type="NCBI Taxonomy" id="303"/>
    <lineage>
        <taxon>Bacteria</taxon>
        <taxon>Pseudomonadati</taxon>
        <taxon>Pseudomonadota</taxon>
        <taxon>Gammaproteobacteria</taxon>
        <taxon>Pseudomonadales</taxon>
        <taxon>Pseudomonadaceae</taxon>
        <taxon>Pseudomonas</taxon>
    </lineage>
</organism>
<keyword evidence="1" id="KW-1133">Transmembrane helix</keyword>
<keyword evidence="1" id="KW-0472">Membrane</keyword>